<dbReference type="Proteomes" id="UP001162972">
    <property type="component" value="Chromosome 2"/>
</dbReference>
<organism evidence="2 3">
    <name type="scientific">Salix udensis</name>
    <dbReference type="NCBI Taxonomy" id="889485"/>
    <lineage>
        <taxon>Eukaryota</taxon>
        <taxon>Viridiplantae</taxon>
        <taxon>Streptophyta</taxon>
        <taxon>Embryophyta</taxon>
        <taxon>Tracheophyta</taxon>
        <taxon>Spermatophyta</taxon>
        <taxon>Magnoliopsida</taxon>
        <taxon>eudicotyledons</taxon>
        <taxon>Gunneridae</taxon>
        <taxon>Pentapetalae</taxon>
        <taxon>rosids</taxon>
        <taxon>fabids</taxon>
        <taxon>Malpighiales</taxon>
        <taxon>Salicaceae</taxon>
        <taxon>Saliceae</taxon>
        <taxon>Salix</taxon>
    </lineage>
</organism>
<dbReference type="EMBL" id="JAPFFJ010000017">
    <property type="protein sequence ID" value="KAJ6403854.1"/>
    <property type="molecule type" value="Genomic_DNA"/>
</dbReference>
<evidence type="ECO:0000313" key="3">
    <source>
        <dbReference type="Proteomes" id="UP001162972"/>
    </source>
</evidence>
<evidence type="ECO:0000256" key="1">
    <source>
        <dbReference type="SAM" id="MobiDB-lite"/>
    </source>
</evidence>
<accession>A0AAD6JF17</accession>
<reference evidence="2 3" key="1">
    <citation type="journal article" date="2023" name="Int. J. Mol. Sci.">
        <title>De Novo Assembly and Annotation of 11 Diverse Shrub Willow (Salix) Genomes Reveals Novel Gene Organization in Sex-Linked Regions.</title>
        <authorList>
            <person name="Hyden B."/>
            <person name="Feng K."/>
            <person name="Yates T.B."/>
            <person name="Jawdy S."/>
            <person name="Cereghino C."/>
            <person name="Smart L.B."/>
            <person name="Muchero W."/>
        </authorList>
    </citation>
    <scope>NUCLEOTIDE SEQUENCE [LARGE SCALE GENOMIC DNA]</scope>
    <source>
        <tissue evidence="2">Shoot tip</tissue>
    </source>
</reference>
<comment type="caution">
    <text evidence="2">The sequence shown here is derived from an EMBL/GenBank/DDBJ whole genome shotgun (WGS) entry which is preliminary data.</text>
</comment>
<gene>
    <name evidence="2" type="ORF">OIU84_012117</name>
</gene>
<proteinExistence type="predicted"/>
<name>A0AAD6JF17_9ROSI</name>
<keyword evidence="3" id="KW-1185">Reference proteome</keyword>
<dbReference type="AlphaFoldDB" id="A0AAD6JF17"/>
<feature type="region of interest" description="Disordered" evidence="1">
    <location>
        <begin position="51"/>
        <end position="87"/>
    </location>
</feature>
<protein>
    <submittedName>
        <fullName evidence="2">Uncharacterized protein</fullName>
    </submittedName>
</protein>
<evidence type="ECO:0000313" key="2">
    <source>
        <dbReference type="EMBL" id="KAJ6403854.1"/>
    </source>
</evidence>
<sequence>MHHSQRNVQFLGGSVNDDCCSKPLVNEENGKFETGASLTVHASCFDGYSTDTKPVNGEEIKRTDVGVSSDDQDVNESNEDGRHFDHTTAYDPTLHSLFLRRRRFHAFHSDQVSAHRPPGVQPSNDA</sequence>